<dbReference type="Proteomes" id="UP001152658">
    <property type="component" value="Unassembled WGS sequence"/>
</dbReference>
<keyword evidence="1" id="KW-0812">Transmembrane</keyword>
<gene>
    <name evidence="2" type="ORF">VAE063_1010101</name>
</gene>
<organism evidence="2 3">
    <name type="scientific">Vibrio aestuarianus</name>
    <dbReference type="NCBI Taxonomy" id="28171"/>
    <lineage>
        <taxon>Bacteria</taxon>
        <taxon>Pseudomonadati</taxon>
        <taxon>Pseudomonadota</taxon>
        <taxon>Gammaproteobacteria</taxon>
        <taxon>Vibrionales</taxon>
        <taxon>Vibrionaceae</taxon>
        <taxon>Vibrio</taxon>
    </lineage>
</organism>
<dbReference type="EMBL" id="CALYLK010000002">
    <property type="protein sequence ID" value="CAH8196441.1"/>
    <property type="molecule type" value="Genomic_DNA"/>
</dbReference>
<name>A0ABM9FIW7_9VIBR</name>
<keyword evidence="3" id="KW-1185">Reference proteome</keyword>
<sequence>MNMICAYEQLKLLTVNLLLKMMNYLLHALFYVLSVMLISICLSLWRFVLFIRMGDKIKIMS</sequence>
<keyword evidence="1" id="KW-1133">Transmembrane helix</keyword>
<evidence type="ECO:0000256" key="1">
    <source>
        <dbReference type="SAM" id="Phobius"/>
    </source>
</evidence>
<proteinExistence type="predicted"/>
<protein>
    <submittedName>
        <fullName evidence="2">Uncharacterized protein</fullName>
    </submittedName>
</protein>
<comment type="caution">
    <text evidence="2">The sequence shown here is derived from an EMBL/GenBank/DDBJ whole genome shotgun (WGS) entry which is preliminary data.</text>
</comment>
<evidence type="ECO:0000313" key="3">
    <source>
        <dbReference type="Proteomes" id="UP001152658"/>
    </source>
</evidence>
<feature type="transmembrane region" description="Helical" evidence="1">
    <location>
        <begin position="28"/>
        <end position="51"/>
    </location>
</feature>
<accession>A0ABM9FIW7</accession>
<reference evidence="2" key="1">
    <citation type="submission" date="2022-06" db="EMBL/GenBank/DDBJ databases">
        <authorList>
            <person name="Goudenege D."/>
            <person name="Le Roux F."/>
        </authorList>
    </citation>
    <scope>NUCLEOTIDE SEQUENCE</scope>
    <source>
        <strain evidence="2">12-063</strain>
    </source>
</reference>
<keyword evidence="1" id="KW-0472">Membrane</keyword>
<evidence type="ECO:0000313" key="2">
    <source>
        <dbReference type="EMBL" id="CAH8196441.1"/>
    </source>
</evidence>